<dbReference type="CDD" id="cd00060">
    <property type="entry name" value="FHA"/>
    <property type="match status" value="1"/>
</dbReference>
<organism evidence="2 3">
    <name type="scientific">Dyella mobilis</name>
    <dbReference type="NCBI Taxonomy" id="1849582"/>
    <lineage>
        <taxon>Bacteria</taxon>
        <taxon>Pseudomonadati</taxon>
        <taxon>Pseudomonadota</taxon>
        <taxon>Gammaproteobacteria</taxon>
        <taxon>Lysobacterales</taxon>
        <taxon>Rhodanobacteraceae</taxon>
        <taxon>Dyella</taxon>
    </lineage>
</organism>
<dbReference type="InterPro" id="IPR008984">
    <property type="entry name" value="SMAD_FHA_dom_sf"/>
</dbReference>
<gene>
    <name evidence="2" type="ORF">ISS99_02100</name>
</gene>
<dbReference type="InterPro" id="IPR000253">
    <property type="entry name" value="FHA_dom"/>
</dbReference>
<dbReference type="SUPFAM" id="SSF49879">
    <property type="entry name" value="SMAD/FHA domain"/>
    <property type="match status" value="1"/>
</dbReference>
<feature type="domain" description="FHA" evidence="1">
    <location>
        <begin position="19"/>
        <end position="68"/>
    </location>
</feature>
<evidence type="ECO:0000313" key="2">
    <source>
        <dbReference type="EMBL" id="MBM7128301.1"/>
    </source>
</evidence>
<accession>A0ABS2KAT8</accession>
<comment type="caution">
    <text evidence="2">The sequence shown here is derived from an EMBL/GenBank/DDBJ whole genome shotgun (WGS) entry which is preliminary data.</text>
</comment>
<dbReference type="Pfam" id="PF00498">
    <property type="entry name" value="FHA"/>
    <property type="match status" value="1"/>
</dbReference>
<dbReference type="Proteomes" id="UP001430193">
    <property type="component" value="Unassembled WGS sequence"/>
</dbReference>
<reference evidence="2" key="1">
    <citation type="submission" date="2020-10" db="EMBL/GenBank/DDBJ databases">
        <title>Phylogeny of dyella-like bacteria.</title>
        <authorList>
            <person name="Fu J."/>
        </authorList>
    </citation>
    <scope>NUCLEOTIDE SEQUENCE</scope>
    <source>
        <strain evidence="2">DHON07</strain>
    </source>
</reference>
<protein>
    <submittedName>
        <fullName evidence="2">FHA domain-containing protein</fullName>
    </submittedName>
</protein>
<name>A0ABS2KAT8_9GAMM</name>
<evidence type="ECO:0000313" key="3">
    <source>
        <dbReference type="Proteomes" id="UP001430193"/>
    </source>
</evidence>
<dbReference type="Gene3D" id="2.60.200.20">
    <property type="match status" value="1"/>
</dbReference>
<keyword evidence="3" id="KW-1185">Reference proteome</keyword>
<evidence type="ECO:0000259" key="1">
    <source>
        <dbReference type="PROSITE" id="PS50006"/>
    </source>
</evidence>
<sequence length="318" mass="35977">MAIVHHGATKEWCVLKANHVFGRHVDRTDTVLASADISQIHAAIGWRGDRWQIIDYSRNGTLLSGRRLPAGVWTDLQIEQHIRFSANELSDWTVIDLTPPGPVLVPRDEADTAPLPLKTWNQLPDPHRPSTSIYQGLDGCWWLECGEDSIHLHNGQHITIADRSWRFLQRDVDIATLQASSSDQLPLHLHFRVSLDEEHVNLTLSTRDRTLDLGERSHHYLLATLARKRLADKQAGIDPLEQGWIGMDRLSRMLGMDPPHLNIQVYRARNQLVSALREHAFAPLIIERRRGDVRLGALAYDIARGSKLEGSYSPAAMQ</sequence>
<dbReference type="SMART" id="SM00240">
    <property type="entry name" value="FHA"/>
    <property type="match status" value="1"/>
</dbReference>
<dbReference type="PROSITE" id="PS50006">
    <property type="entry name" value="FHA_DOMAIN"/>
    <property type="match status" value="1"/>
</dbReference>
<dbReference type="EMBL" id="JADIKF010000032">
    <property type="protein sequence ID" value="MBM7128301.1"/>
    <property type="molecule type" value="Genomic_DNA"/>
</dbReference>
<proteinExistence type="predicted"/>
<dbReference type="RefSeq" id="WP_204629916.1">
    <property type="nucleotide sequence ID" value="NZ_BSOC01000010.1"/>
</dbReference>